<organism evidence="2 3">
    <name type="scientific">Algoriella xinjiangensis</name>
    <dbReference type="NCBI Taxonomy" id="684065"/>
    <lineage>
        <taxon>Bacteria</taxon>
        <taxon>Pseudomonadati</taxon>
        <taxon>Bacteroidota</taxon>
        <taxon>Flavobacteriia</taxon>
        <taxon>Flavobacteriales</taxon>
        <taxon>Weeksellaceae</taxon>
        <taxon>Algoriella</taxon>
    </lineage>
</organism>
<dbReference type="GO" id="GO:0016740">
    <property type="term" value="F:transferase activity"/>
    <property type="evidence" value="ECO:0007669"/>
    <property type="project" value="UniProtKB-KW"/>
</dbReference>
<keyword evidence="3" id="KW-1185">Reference proteome</keyword>
<proteinExistence type="predicted"/>
<sequence>MNKNLLIIPHYNNPTGLINSISSIGENEKLDVIIIDDGSIIHKINEGDILDNKVFEGDIIFKYCKVNRGIEFVLNEALDYGLNREYVYFSRLDCGDICHNNRFEIQELFFEQNQDIYLLGSNVDAINENGKFLYSIKVPSIDKDIRKGMLLNCMFIHPSVMFRSEVVKQLGKYPTNYKAAEDFAFFTNILKQYKGANINKSLVTIELNTKGISATNRKKQAKSRINILKKNYKFGITSSYGLIRSYALYYAPYSLIQNLKKNIYK</sequence>
<accession>A0A1I4YIQ2</accession>
<evidence type="ECO:0000313" key="2">
    <source>
        <dbReference type="EMBL" id="SFN37928.1"/>
    </source>
</evidence>
<dbReference type="Pfam" id="PF00535">
    <property type="entry name" value="Glycos_transf_2"/>
    <property type="match status" value="1"/>
</dbReference>
<evidence type="ECO:0000313" key="3">
    <source>
        <dbReference type="Proteomes" id="UP000199149"/>
    </source>
</evidence>
<dbReference type="Proteomes" id="UP000199149">
    <property type="component" value="Unassembled WGS sequence"/>
</dbReference>
<feature type="domain" description="Glycosyltransferase 2-like" evidence="1">
    <location>
        <begin position="6"/>
        <end position="170"/>
    </location>
</feature>
<evidence type="ECO:0000259" key="1">
    <source>
        <dbReference type="Pfam" id="PF00535"/>
    </source>
</evidence>
<dbReference type="RefSeq" id="WP_092908792.1">
    <property type="nucleotide sequence ID" value="NZ_FOUZ01000011.1"/>
</dbReference>
<dbReference type="OrthoDB" id="9815829at2"/>
<dbReference type="STRING" id="684065.SAMN05421738_11170"/>
<keyword evidence="2" id="KW-0808">Transferase</keyword>
<dbReference type="AlphaFoldDB" id="A0A1I4YIQ2"/>
<name>A0A1I4YIQ2_9FLAO</name>
<protein>
    <submittedName>
        <fullName evidence="2">Glycosyl transferase family 2</fullName>
    </submittedName>
</protein>
<dbReference type="InterPro" id="IPR001173">
    <property type="entry name" value="Glyco_trans_2-like"/>
</dbReference>
<dbReference type="Gene3D" id="3.90.550.10">
    <property type="entry name" value="Spore Coat Polysaccharide Biosynthesis Protein SpsA, Chain A"/>
    <property type="match status" value="1"/>
</dbReference>
<dbReference type="EMBL" id="FOUZ01000011">
    <property type="protein sequence ID" value="SFN37928.1"/>
    <property type="molecule type" value="Genomic_DNA"/>
</dbReference>
<dbReference type="SUPFAM" id="SSF53448">
    <property type="entry name" value="Nucleotide-diphospho-sugar transferases"/>
    <property type="match status" value="1"/>
</dbReference>
<reference evidence="3" key="1">
    <citation type="submission" date="2016-10" db="EMBL/GenBank/DDBJ databases">
        <authorList>
            <person name="Varghese N."/>
            <person name="Submissions S."/>
        </authorList>
    </citation>
    <scope>NUCLEOTIDE SEQUENCE [LARGE SCALE GENOMIC DNA]</scope>
    <source>
        <strain evidence="3">XJ109</strain>
    </source>
</reference>
<gene>
    <name evidence="2" type="ORF">SAMN05421738_11170</name>
</gene>
<dbReference type="InterPro" id="IPR029044">
    <property type="entry name" value="Nucleotide-diphossugar_trans"/>
</dbReference>